<dbReference type="InterPro" id="IPR036366">
    <property type="entry name" value="PGBDSf"/>
</dbReference>
<dbReference type="NCBIfam" id="NF002968">
    <property type="entry name" value="PRK03642.1"/>
    <property type="match status" value="1"/>
</dbReference>
<dbReference type="Gene3D" id="3.40.710.10">
    <property type="entry name" value="DD-peptidase/beta-lactamase superfamily"/>
    <property type="match status" value="1"/>
</dbReference>
<dbReference type="SUPFAM" id="SSF56601">
    <property type="entry name" value="beta-lactamase/transpeptidase-like"/>
    <property type="match status" value="1"/>
</dbReference>
<proteinExistence type="predicted"/>
<dbReference type="RefSeq" id="WP_173920174.1">
    <property type="nucleotide sequence ID" value="NZ_CADCXY010000002.1"/>
</dbReference>
<dbReference type="Pfam" id="PF01471">
    <property type="entry name" value="PG_binding_1"/>
    <property type="match status" value="1"/>
</dbReference>
<dbReference type="GO" id="GO:0008745">
    <property type="term" value="F:N-acetylmuramoyl-L-alanine amidase activity"/>
    <property type="evidence" value="ECO:0007669"/>
    <property type="project" value="UniProtKB-EC"/>
</dbReference>
<dbReference type="Gene3D" id="1.10.101.10">
    <property type="entry name" value="PGBD-like superfamily/PGBD"/>
    <property type="match status" value="1"/>
</dbReference>
<dbReference type="InterPro" id="IPR036505">
    <property type="entry name" value="Amidase/PGRP_sf"/>
</dbReference>
<dbReference type="GO" id="GO:0009253">
    <property type="term" value="P:peptidoglycan catabolic process"/>
    <property type="evidence" value="ECO:0007669"/>
    <property type="project" value="InterPro"/>
</dbReference>
<keyword evidence="1 4" id="KW-0378">Hydrolase</keyword>
<dbReference type="InterPro" id="IPR002502">
    <property type="entry name" value="Amidase_domain"/>
</dbReference>
<evidence type="ECO:0000256" key="1">
    <source>
        <dbReference type="ARBA" id="ARBA00022801"/>
    </source>
</evidence>
<organism evidence="4 5">
    <name type="scientific">Pseudidiomarina piscicola</name>
    <dbReference type="NCBI Taxonomy" id="2614830"/>
    <lineage>
        <taxon>Bacteria</taxon>
        <taxon>Pseudomonadati</taxon>
        <taxon>Pseudomonadota</taxon>
        <taxon>Gammaproteobacteria</taxon>
        <taxon>Alteromonadales</taxon>
        <taxon>Idiomarinaceae</taxon>
        <taxon>Pseudidiomarina</taxon>
    </lineage>
</organism>
<dbReference type="InterPro" id="IPR012338">
    <property type="entry name" value="Beta-lactam/transpept-like"/>
</dbReference>
<keyword evidence="2" id="KW-0732">Signal</keyword>
<evidence type="ECO:0000259" key="3">
    <source>
        <dbReference type="SMART" id="SM00644"/>
    </source>
</evidence>
<gene>
    <name evidence="4" type="primary">amiD</name>
    <name evidence="4" type="ORF">PSI9734_01161</name>
</gene>
<dbReference type="SUPFAM" id="SSF55846">
    <property type="entry name" value="N-acetylmuramoyl-L-alanine amidase-like"/>
    <property type="match status" value="1"/>
</dbReference>
<dbReference type="InterPro" id="IPR050789">
    <property type="entry name" value="Diverse_Enzym_Activities"/>
</dbReference>
<dbReference type="Pfam" id="PF00144">
    <property type="entry name" value="Beta-lactamase"/>
    <property type="match status" value="1"/>
</dbReference>
<dbReference type="InterPro" id="IPR036365">
    <property type="entry name" value="PGBD-like_sf"/>
</dbReference>
<dbReference type="PANTHER" id="PTHR43283">
    <property type="entry name" value="BETA-LACTAMASE-RELATED"/>
    <property type="match status" value="1"/>
</dbReference>
<dbReference type="Proteomes" id="UP000481517">
    <property type="component" value="Unassembled WGS sequence"/>
</dbReference>
<dbReference type="Pfam" id="PF01510">
    <property type="entry name" value="Amidase_2"/>
    <property type="match status" value="1"/>
</dbReference>
<dbReference type="EMBL" id="CADCXY010000002">
    <property type="protein sequence ID" value="CAB0150720.1"/>
    <property type="molecule type" value="Genomic_DNA"/>
</dbReference>
<protein>
    <submittedName>
        <fullName evidence="4">N-acetylmuramoyl-L-alanine amidase AmiD</fullName>
        <ecNumber evidence="4">3.5.1.28</ecNumber>
    </submittedName>
</protein>
<feature type="signal peptide" evidence="2">
    <location>
        <begin position="1"/>
        <end position="23"/>
    </location>
</feature>
<dbReference type="SUPFAM" id="SSF47090">
    <property type="entry name" value="PGBD-like"/>
    <property type="match status" value="1"/>
</dbReference>
<feature type="domain" description="N-acetylmuramoyl-L-alanine amidase" evidence="3">
    <location>
        <begin position="31"/>
        <end position="191"/>
    </location>
</feature>
<dbReference type="InterPro" id="IPR002477">
    <property type="entry name" value="Peptidoglycan-bd-like"/>
</dbReference>
<evidence type="ECO:0000313" key="4">
    <source>
        <dbReference type="EMBL" id="CAB0150720.1"/>
    </source>
</evidence>
<dbReference type="CDD" id="cd06583">
    <property type="entry name" value="PGRP"/>
    <property type="match status" value="1"/>
</dbReference>
<evidence type="ECO:0000313" key="5">
    <source>
        <dbReference type="Proteomes" id="UP000481517"/>
    </source>
</evidence>
<accession>A0A6S6WMP4</accession>
<dbReference type="FunFam" id="3.40.80.10:FF:000003">
    <property type="entry name" value="N-acetylmuramoyl-L-alanine amidase"/>
    <property type="match status" value="1"/>
</dbReference>
<evidence type="ECO:0000256" key="2">
    <source>
        <dbReference type="SAM" id="SignalP"/>
    </source>
</evidence>
<dbReference type="EC" id="3.5.1.28" evidence="4"/>
<dbReference type="PANTHER" id="PTHR43283:SF11">
    <property type="entry name" value="BETA-LACTAMASE-RELATED DOMAIN-CONTAINING PROTEIN"/>
    <property type="match status" value="1"/>
</dbReference>
<feature type="chain" id="PRO_5028947287" evidence="2">
    <location>
        <begin position="24"/>
        <end position="822"/>
    </location>
</feature>
<keyword evidence="5" id="KW-1185">Reference proteome</keyword>
<dbReference type="Gene3D" id="3.40.80.10">
    <property type="entry name" value="Peptidoglycan recognition protein-like"/>
    <property type="match status" value="1"/>
</dbReference>
<reference evidence="4 5" key="1">
    <citation type="submission" date="2020-02" db="EMBL/GenBank/DDBJ databases">
        <authorList>
            <person name="Rodrigo-Torres L."/>
            <person name="Arahal R. D."/>
            <person name="Lucena T."/>
        </authorList>
    </citation>
    <scope>NUCLEOTIDE SEQUENCE [LARGE SCALE GENOMIC DNA]</scope>
    <source>
        <strain evidence="4 5">CECT 9734</strain>
    </source>
</reference>
<dbReference type="AlphaFoldDB" id="A0A6S6WMP4"/>
<sequence>MMRTFLKPLSVAAIALVSLNSCSLLDDYEQMPSANYDHRIKFLVMHYTAIDYAQSVEALVEPKGLSSHYLVPERGDPSYPHDELQVYQLVDERERAWHAGASHWQGRNDLNDQSIGIEIVNVPQCEWDNQSQASRAEHGENRLCVFPDYDPQQIEKVIALAQDILARHPDIHPTAVVGHSDITPTRKNDPGPRFPWYQLYQHGVGAWYEQETLARYWKQFNQQPLNTGLLQAAFGAYGYGLVETGRYDEVTASTVAAFQMHFLPWNVTGKADSQTTAALFALLEKYFPKKLKPLWQRYETESSVVAEPAQQPKPVRGQVDARFPEPEAQRSTREWVNDKAVFKSYQGRGELVLVAEQDLEATLQVNGQELSLARPLQAGKQYSYSLQRRTQDGLNTFEVVDIAPAGAKLNVQIPYPQLQPMDTASAYDFSKVDELIEADVAEGFPGAVLLVIKDGEIVKHSAYGFARRYDEQGQLLANPTPMQPDTLFDVASNTKSFATALAMMHLVQQNQLDVTKPIYYYLPEYRGNGREARTVEDLLNHHSGYAPQVHFFDPENKLGEGFYSLQKEKTQRLMATKVPFDVGSGVRATYSDTNFMLLGTIIERITGMPLDQYVEQNIYRPLGLQDSLFAPLRKGRHSSDIAATELQGNTRGGVVDFPGVRTYTLQGEVHDEKAFYAMNEVAGHAGLFSTAPDLAVLIQTLLNGGGYGQVKLFDRSVIDAFTKPHQRDRTFGLGWRRAADGQLRWHFGPYASAQAFGHTGWTGTATVVDPALDLGIVLLTNARHSPTKETDGAVEFFGKSFETGNYGSIMTAVYEAILEADN</sequence>
<dbReference type="SMART" id="SM00644">
    <property type="entry name" value="Ami_2"/>
    <property type="match status" value="1"/>
</dbReference>
<name>A0A6S6WMP4_9GAMM</name>
<dbReference type="InterPro" id="IPR001466">
    <property type="entry name" value="Beta-lactam-related"/>
</dbReference>